<sequence length="83" mass="9059">MQVTVYSTTTCPYCKMLKDYLSEKSIAYTEKMVDTDEAAREEMMAVSGGFLGVPFTVVMKDGSKETVIGFDKGKINSLLGLTG</sequence>
<organism evidence="2 3">
    <name type="scientific">Candidatus Woesebacteria bacterium GW2011_GWC2_45_9</name>
    <dbReference type="NCBI Taxonomy" id="1618589"/>
    <lineage>
        <taxon>Bacteria</taxon>
        <taxon>Candidatus Woeseibacteriota</taxon>
    </lineage>
</organism>
<accession>A0A0G1N9Q6</accession>
<dbReference type="InterPro" id="IPR036249">
    <property type="entry name" value="Thioredoxin-like_sf"/>
</dbReference>
<dbReference type="AlphaFoldDB" id="A0A0G1N9Q6"/>
<dbReference type="EMBL" id="LCLM01000013">
    <property type="protein sequence ID" value="KKU17236.1"/>
    <property type="molecule type" value="Genomic_DNA"/>
</dbReference>
<name>A0A0G1N9Q6_9BACT</name>
<reference evidence="2 3" key="1">
    <citation type="journal article" date="2015" name="Nature">
        <title>rRNA introns, odd ribosomes, and small enigmatic genomes across a large radiation of phyla.</title>
        <authorList>
            <person name="Brown C.T."/>
            <person name="Hug L.A."/>
            <person name="Thomas B.C."/>
            <person name="Sharon I."/>
            <person name="Castelle C.J."/>
            <person name="Singh A."/>
            <person name="Wilkins M.J."/>
            <person name="Williams K.H."/>
            <person name="Banfield J.F."/>
        </authorList>
    </citation>
    <scope>NUCLEOTIDE SEQUENCE [LARGE SCALE GENOMIC DNA]</scope>
</reference>
<evidence type="ECO:0000313" key="3">
    <source>
        <dbReference type="Proteomes" id="UP000034922"/>
    </source>
</evidence>
<dbReference type="STRING" id="1618589.UX25_C0013G0004"/>
<dbReference type="InterPro" id="IPR002109">
    <property type="entry name" value="Glutaredoxin"/>
</dbReference>
<dbReference type="GO" id="GO:0045454">
    <property type="term" value="P:cell redox homeostasis"/>
    <property type="evidence" value="ECO:0007669"/>
    <property type="project" value="TreeGrafter"/>
</dbReference>
<dbReference type="PANTHER" id="PTHR34386">
    <property type="entry name" value="GLUTAREDOXIN"/>
    <property type="match status" value="1"/>
</dbReference>
<dbReference type="CDD" id="cd02976">
    <property type="entry name" value="NrdH"/>
    <property type="match status" value="1"/>
</dbReference>
<evidence type="ECO:0000259" key="1">
    <source>
        <dbReference type="Pfam" id="PF00462"/>
    </source>
</evidence>
<dbReference type="Proteomes" id="UP000034922">
    <property type="component" value="Unassembled WGS sequence"/>
</dbReference>
<protein>
    <submittedName>
        <fullName evidence="2">Glutaredoxin</fullName>
    </submittedName>
</protein>
<dbReference type="SUPFAM" id="SSF52833">
    <property type="entry name" value="Thioredoxin-like"/>
    <property type="match status" value="1"/>
</dbReference>
<comment type="caution">
    <text evidence="2">The sequence shown here is derived from an EMBL/GenBank/DDBJ whole genome shotgun (WGS) entry which is preliminary data.</text>
</comment>
<gene>
    <name evidence="2" type="ORF">UX25_C0013G0004</name>
</gene>
<proteinExistence type="predicted"/>
<dbReference type="GO" id="GO:0009055">
    <property type="term" value="F:electron transfer activity"/>
    <property type="evidence" value="ECO:0007669"/>
    <property type="project" value="TreeGrafter"/>
</dbReference>
<dbReference type="InterPro" id="IPR051548">
    <property type="entry name" value="Grx-like_ET"/>
</dbReference>
<dbReference type="PANTHER" id="PTHR34386:SF1">
    <property type="entry name" value="GLUTAREDOXIN-LIKE PROTEIN NRDH"/>
    <property type="match status" value="1"/>
</dbReference>
<dbReference type="Gene3D" id="3.40.30.10">
    <property type="entry name" value="Glutaredoxin"/>
    <property type="match status" value="1"/>
</dbReference>
<dbReference type="Pfam" id="PF00462">
    <property type="entry name" value="Glutaredoxin"/>
    <property type="match status" value="1"/>
</dbReference>
<feature type="domain" description="Glutaredoxin" evidence="1">
    <location>
        <begin position="3"/>
        <end position="55"/>
    </location>
</feature>
<dbReference type="PROSITE" id="PS51354">
    <property type="entry name" value="GLUTAREDOXIN_2"/>
    <property type="match status" value="1"/>
</dbReference>
<evidence type="ECO:0000313" key="2">
    <source>
        <dbReference type="EMBL" id="KKU17236.1"/>
    </source>
</evidence>